<dbReference type="eggNOG" id="ENOG502RXKN">
    <property type="taxonomic scope" value="Eukaryota"/>
</dbReference>
<dbReference type="EMBL" id="AMGW01000004">
    <property type="protein sequence ID" value="EXJ58610.1"/>
    <property type="molecule type" value="Genomic_DNA"/>
</dbReference>
<comment type="caution">
    <text evidence="1">The sequence shown here is derived from an EMBL/GenBank/DDBJ whole genome shotgun (WGS) entry which is preliminary data.</text>
</comment>
<dbReference type="Proteomes" id="UP000019473">
    <property type="component" value="Unassembled WGS sequence"/>
</dbReference>
<dbReference type="PANTHER" id="PTHR37542:SF1">
    <property type="entry name" value="PRION-INHIBITION AND PROPAGATION HELO DOMAIN-CONTAINING PROTEIN"/>
    <property type="match status" value="1"/>
</dbReference>
<evidence type="ECO:0000313" key="2">
    <source>
        <dbReference type="Proteomes" id="UP000019473"/>
    </source>
</evidence>
<dbReference type="GeneID" id="19180618"/>
<dbReference type="Gene3D" id="1.10.510.10">
    <property type="entry name" value="Transferase(Phosphotransferase) domain 1"/>
    <property type="match status" value="1"/>
</dbReference>
<dbReference type="PANTHER" id="PTHR37542">
    <property type="entry name" value="HELO DOMAIN-CONTAINING PROTEIN-RELATED"/>
    <property type="match status" value="1"/>
</dbReference>
<proteinExistence type="predicted"/>
<evidence type="ECO:0000313" key="1">
    <source>
        <dbReference type="EMBL" id="EXJ58610.1"/>
    </source>
</evidence>
<protein>
    <recommendedName>
        <fullName evidence="3">Protein kinase domain-containing protein</fullName>
    </recommendedName>
</protein>
<evidence type="ECO:0008006" key="3">
    <source>
        <dbReference type="Google" id="ProtNLM"/>
    </source>
</evidence>
<dbReference type="RefSeq" id="XP_007758233.1">
    <property type="nucleotide sequence ID" value="XM_007760043.1"/>
</dbReference>
<dbReference type="OrthoDB" id="1911848at2759"/>
<name>W9W0W1_9EURO</name>
<dbReference type="STRING" id="1182544.W9W0W1"/>
<dbReference type="InterPro" id="IPR011009">
    <property type="entry name" value="Kinase-like_dom_sf"/>
</dbReference>
<dbReference type="VEuPathDB" id="FungiDB:A1O7_06037"/>
<dbReference type="SUPFAM" id="SSF56112">
    <property type="entry name" value="Protein kinase-like (PK-like)"/>
    <property type="match status" value="1"/>
</dbReference>
<dbReference type="AlphaFoldDB" id="W9W0W1"/>
<sequence length="258" mass="29907">MKTRSMAVYKEEIVWTEWKPYDPEQQFSSWSQQVEDRVSKLAVLLGLKDTPAEFSAPRCLGYFHDEEDDEARFGLVYRKPEGYPDSKPVALLDLFRQAKKPSLTQRIRLAHNLSESVMYLHSINWLHKGIRSENIIFFPPSGQVADYDALGQSTTRSKKTWDIYSQGVVLVEIAFWRSIEDILDVHANQKNAWSRLRKAMDFLLEDQFLDSIEAQVGERYKDCGHRCIRGGADLAIRWAPMKPTRKSELECCKRSLNT</sequence>
<dbReference type="HOGENOM" id="CLU_880283_0_0_1"/>
<organism evidence="1 2">
    <name type="scientific">Cladophialophora yegresii CBS 114405</name>
    <dbReference type="NCBI Taxonomy" id="1182544"/>
    <lineage>
        <taxon>Eukaryota</taxon>
        <taxon>Fungi</taxon>
        <taxon>Dikarya</taxon>
        <taxon>Ascomycota</taxon>
        <taxon>Pezizomycotina</taxon>
        <taxon>Eurotiomycetes</taxon>
        <taxon>Chaetothyriomycetidae</taxon>
        <taxon>Chaetothyriales</taxon>
        <taxon>Herpotrichiellaceae</taxon>
        <taxon>Cladophialophora</taxon>
    </lineage>
</organism>
<reference evidence="1 2" key="1">
    <citation type="submission" date="2013-03" db="EMBL/GenBank/DDBJ databases">
        <title>The Genome Sequence of Cladophialophora yegresii CBS 114405.</title>
        <authorList>
            <consortium name="The Broad Institute Genomics Platform"/>
            <person name="Cuomo C."/>
            <person name="de Hoog S."/>
            <person name="Gorbushina A."/>
            <person name="Walker B."/>
            <person name="Young S.K."/>
            <person name="Zeng Q."/>
            <person name="Gargeya S."/>
            <person name="Fitzgerald M."/>
            <person name="Haas B."/>
            <person name="Abouelleil A."/>
            <person name="Allen A.W."/>
            <person name="Alvarado L."/>
            <person name="Arachchi H.M."/>
            <person name="Berlin A.M."/>
            <person name="Chapman S.B."/>
            <person name="Gainer-Dewar J."/>
            <person name="Goldberg J."/>
            <person name="Griggs A."/>
            <person name="Gujja S."/>
            <person name="Hansen M."/>
            <person name="Howarth C."/>
            <person name="Imamovic A."/>
            <person name="Ireland A."/>
            <person name="Larimer J."/>
            <person name="McCowan C."/>
            <person name="Murphy C."/>
            <person name="Pearson M."/>
            <person name="Poon T.W."/>
            <person name="Priest M."/>
            <person name="Roberts A."/>
            <person name="Saif S."/>
            <person name="Shea T."/>
            <person name="Sisk P."/>
            <person name="Sykes S."/>
            <person name="Wortman J."/>
            <person name="Nusbaum C."/>
            <person name="Birren B."/>
        </authorList>
    </citation>
    <scope>NUCLEOTIDE SEQUENCE [LARGE SCALE GENOMIC DNA]</scope>
    <source>
        <strain evidence="1 2">CBS 114405</strain>
    </source>
</reference>
<gene>
    <name evidence="1" type="ORF">A1O7_06037</name>
</gene>
<keyword evidence="2" id="KW-1185">Reference proteome</keyword>
<accession>W9W0W1</accession>